<dbReference type="Proteomes" id="UP001239994">
    <property type="component" value="Unassembled WGS sequence"/>
</dbReference>
<feature type="non-terminal residue" evidence="1">
    <location>
        <position position="1"/>
    </location>
</feature>
<dbReference type="PANTHER" id="PTHR17609">
    <property type="entry name" value="HMG DOMAIN-CONTAINING PROTEIN 3"/>
    <property type="match status" value="1"/>
</dbReference>
<protein>
    <submittedName>
        <fullName evidence="1">Uncharacterized protein</fullName>
    </submittedName>
</protein>
<dbReference type="AlphaFoldDB" id="A0AAD9DX24"/>
<proteinExistence type="predicted"/>
<dbReference type="PANTHER" id="PTHR17609:SF3">
    <property type="entry name" value="SAP DOMAIN-CONTAINING PROTEIN"/>
    <property type="match status" value="1"/>
</dbReference>
<organism evidence="1 2">
    <name type="scientific">Electrophorus voltai</name>
    <dbReference type="NCBI Taxonomy" id="2609070"/>
    <lineage>
        <taxon>Eukaryota</taxon>
        <taxon>Metazoa</taxon>
        <taxon>Chordata</taxon>
        <taxon>Craniata</taxon>
        <taxon>Vertebrata</taxon>
        <taxon>Euteleostomi</taxon>
        <taxon>Actinopterygii</taxon>
        <taxon>Neopterygii</taxon>
        <taxon>Teleostei</taxon>
        <taxon>Ostariophysi</taxon>
        <taxon>Gymnotiformes</taxon>
        <taxon>Gymnotoidei</taxon>
        <taxon>Gymnotidae</taxon>
        <taxon>Electrophorus</taxon>
    </lineage>
</organism>
<accession>A0AAD9DX24</accession>
<name>A0AAD9DX24_9TELE</name>
<gene>
    <name evidence="1" type="ORF">P4O66_009128</name>
</gene>
<dbReference type="EMBL" id="JAROKS010000015">
    <property type="protein sequence ID" value="KAK1796024.1"/>
    <property type="molecule type" value="Genomic_DNA"/>
</dbReference>
<comment type="caution">
    <text evidence="1">The sequence shown here is derived from an EMBL/GenBank/DDBJ whole genome shotgun (WGS) entry which is preliminary data.</text>
</comment>
<sequence length="104" mass="12066">IEMKDTLADFDGKVDIDAFWKYVTIEIPSKGFVKSNYHYPYVVSPSYHKIAPWKGPCTRNSNIVYNTEYAKLRPMVSSSAQNDLREDHLLNEVLNLKVSIMDFF</sequence>
<dbReference type="InterPro" id="IPR039598">
    <property type="entry name" value="HMGXB3"/>
</dbReference>
<evidence type="ECO:0000313" key="1">
    <source>
        <dbReference type="EMBL" id="KAK1796024.1"/>
    </source>
</evidence>
<keyword evidence="2" id="KW-1185">Reference proteome</keyword>
<evidence type="ECO:0000313" key="2">
    <source>
        <dbReference type="Proteomes" id="UP001239994"/>
    </source>
</evidence>
<reference evidence="1" key="1">
    <citation type="submission" date="2023-03" db="EMBL/GenBank/DDBJ databases">
        <title>Electrophorus voltai genome.</title>
        <authorList>
            <person name="Bian C."/>
        </authorList>
    </citation>
    <scope>NUCLEOTIDE SEQUENCE</scope>
    <source>
        <strain evidence="1">CB-2022</strain>
        <tissue evidence="1">Muscle</tissue>
    </source>
</reference>